<accession>A0A6L5Y0I8</accession>
<dbReference type="EMBL" id="VUMT01000022">
    <property type="protein sequence ID" value="MSS64585.1"/>
    <property type="molecule type" value="Genomic_DNA"/>
</dbReference>
<reference evidence="1 2" key="1">
    <citation type="submission" date="2019-08" db="EMBL/GenBank/DDBJ databases">
        <title>In-depth cultivation of the pig gut microbiome towards novel bacterial diversity and tailored functional studies.</title>
        <authorList>
            <person name="Wylensek D."/>
            <person name="Hitch T.C.A."/>
            <person name="Clavel T."/>
        </authorList>
    </citation>
    <scope>NUCLEOTIDE SEQUENCE [LARGE SCALE GENOMIC DNA]</scope>
    <source>
        <strain evidence="1 2">WCA-693-APC-MOT-I</strain>
    </source>
</reference>
<dbReference type="Proteomes" id="UP000482209">
    <property type="component" value="Unassembled WGS sequence"/>
</dbReference>
<comment type="caution">
    <text evidence="1">The sequence shown here is derived from an EMBL/GenBank/DDBJ whole genome shotgun (WGS) entry which is preliminary data.</text>
</comment>
<organism evidence="1 2">
    <name type="scientific">Velocimicrobium porci</name>
    <dbReference type="NCBI Taxonomy" id="2606634"/>
    <lineage>
        <taxon>Bacteria</taxon>
        <taxon>Bacillati</taxon>
        <taxon>Bacillota</taxon>
        <taxon>Clostridia</taxon>
        <taxon>Lachnospirales</taxon>
        <taxon>Lachnospiraceae</taxon>
        <taxon>Velocimicrobium</taxon>
    </lineage>
</organism>
<evidence type="ECO:0000313" key="2">
    <source>
        <dbReference type="Proteomes" id="UP000482209"/>
    </source>
</evidence>
<gene>
    <name evidence="1" type="ORF">FYJ58_11965</name>
</gene>
<dbReference type="RefSeq" id="WP_154519980.1">
    <property type="nucleotide sequence ID" value="NZ_VUMT01000022.1"/>
</dbReference>
<keyword evidence="2" id="KW-1185">Reference proteome</keyword>
<evidence type="ECO:0000313" key="1">
    <source>
        <dbReference type="EMBL" id="MSS64585.1"/>
    </source>
</evidence>
<sequence>MMRLIGILQKTKHNKKQEKELLYKITQHFGKEVAIRVRKELKPTIKGSTYNTYVLRLNMVYQLLVEGVSLEDAIERAKKY</sequence>
<name>A0A6L5Y0I8_9FIRM</name>
<proteinExistence type="predicted"/>
<protein>
    <submittedName>
        <fullName evidence="1">Uncharacterized protein</fullName>
    </submittedName>
</protein>
<dbReference type="AlphaFoldDB" id="A0A6L5Y0I8"/>